<evidence type="ECO:0000313" key="2">
    <source>
        <dbReference type="Proteomes" id="UP000268446"/>
    </source>
</evidence>
<name>A0A497EXG2_9CREN</name>
<evidence type="ECO:0000313" key="1">
    <source>
        <dbReference type="EMBL" id="RLE51691.1"/>
    </source>
</evidence>
<sequence length="418" mass="46255">MKKVENVVCTGCALTCNDIVVILEGNSVIEVWGSCSHGTKRIKELERERLKCSEDDIDTAIEKAVSILASAKKPLIYGFSSSLNRSIEIGLKIAEKVNGVFDSPPSICHIHIPLAKKNEIKNVKLEEVLEKSDFIMYFFANIADTHLRHASRYTIFPRGEVIKSGRESRTVLAIDYFENENMKIAQHRIIVKPGMEIDFLKRLRESISTGKIPSLDELEITLESWAILLDDIKKSTFISAFAGPHILSNIMSREIYRELISLVKAISATGRESSLIPLAEDLNSMGAALIPYKLLGATHAIEFSNGNPIRNPTTTNASSKLLSGEVDAALIVGSDPYVHLPRSIVKRLKEIPIIYVGERKTIVAKISEVNIPTAINGIESGGTIFRIDGEEIELIPFIKPPEGIESEDKVLKKILAKL</sequence>
<reference evidence="1 2" key="1">
    <citation type="submission" date="2018-06" db="EMBL/GenBank/DDBJ databases">
        <title>Extensive metabolic versatility and redundancy in microbially diverse, dynamic hydrothermal sediments.</title>
        <authorList>
            <person name="Dombrowski N."/>
            <person name="Teske A."/>
            <person name="Baker B.J."/>
        </authorList>
    </citation>
    <scope>NUCLEOTIDE SEQUENCE [LARGE SCALE GENOMIC DNA]</scope>
    <source>
        <strain evidence="1">B29_G17</strain>
    </source>
</reference>
<dbReference type="EMBL" id="QMQZ01000037">
    <property type="protein sequence ID" value="RLE51691.1"/>
    <property type="molecule type" value="Genomic_DNA"/>
</dbReference>
<dbReference type="Proteomes" id="UP000268446">
    <property type="component" value="Unassembled WGS sequence"/>
</dbReference>
<proteinExistence type="predicted"/>
<gene>
    <name evidence="1" type="ORF">DRJ20_01625</name>
</gene>
<dbReference type="PIRSF" id="PIRSF005646">
    <property type="entry name" value="FwdB"/>
    <property type="match status" value="1"/>
</dbReference>
<dbReference type="SUPFAM" id="SSF53706">
    <property type="entry name" value="Formate dehydrogenase/DMSO reductase, domains 1-3"/>
    <property type="match status" value="1"/>
</dbReference>
<dbReference type="GO" id="GO:0015948">
    <property type="term" value="P:methanogenesis"/>
    <property type="evidence" value="ECO:0007669"/>
    <property type="project" value="InterPro"/>
</dbReference>
<dbReference type="InterPro" id="IPR016457">
    <property type="entry name" value="Formylmethanofuran_DH_bsu"/>
</dbReference>
<evidence type="ECO:0008006" key="3">
    <source>
        <dbReference type="Google" id="ProtNLM"/>
    </source>
</evidence>
<dbReference type="AlphaFoldDB" id="A0A497EXG2"/>
<accession>A0A497EXG2</accession>
<dbReference type="GO" id="GO:0018493">
    <property type="term" value="F:formylmethanofuran dehydrogenase activity"/>
    <property type="evidence" value="ECO:0007669"/>
    <property type="project" value="InterPro"/>
</dbReference>
<comment type="caution">
    <text evidence="1">The sequence shown here is derived from an EMBL/GenBank/DDBJ whole genome shotgun (WGS) entry which is preliminary data.</text>
</comment>
<protein>
    <recommendedName>
        <fullName evidence="3">Formylmethanofuran dehydrogenase subunit B</fullName>
    </recommendedName>
</protein>
<organism evidence="1 2">
    <name type="scientific">Thermoproteota archaeon</name>
    <dbReference type="NCBI Taxonomy" id="2056631"/>
    <lineage>
        <taxon>Archaea</taxon>
        <taxon>Thermoproteota</taxon>
    </lineage>
</organism>